<keyword evidence="4" id="KW-1185">Reference proteome</keyword>
<gene>
    <name evidence="3" type="ORF">GCM10025875_33740</name>
</gene>
<feature type="signal peptide" evidence="2">
    <location>
        <begin position="1"/>
        <end position="31"/>
    </location>
</feature>
<dbReference type="InterPro" id="IPR017853">
    <property type="entry name" value="GH"/>
</dbReference>
<feature type="chain" id="PRO_5041327709" description="Beta-glucosidase" evidence="2">
    <location>
        <begin position="32"/>
        <end position="243"/>
    </location>
</feature>
<dbReference type="Proteomes" id="UP001157161">
    <property type="component" value="Unassembled WGS sequence"/>
</dbReference>
<accession>A0AA37XI18</accession>
<evidence type="ECO:0000313" key="3">
    <source>
        <dbReference type="EMBL" id="GMA33382.1"/>
    </source>
</evidence>
<dbReference type="GO" id="GO:0004553">
    <property type="term" value="F:hydrolase activity, hydrolyzing O-glycosyl compounds"/>
    <property type="evidence" value="ECO:0007669"/>
    <property type="project" value="InterPro"/>
</dbReference>
<evidence type="ECO:0000256" key="1">
    <source>
        <dbReference type="ARBA" id="ARBA00022801"/>
    </source>
</evidence>
<evidence type="ECO:0000313" key="4">
    <source>
        <dbReference type="Proteomes" id="UP001157161"/>
    </source>
</evidence>
<dbReference type="AlphaFoldDB" id="A0AA37XI18"/>
<dbReference type="Gene3D" id="3.20.20.300">
    <property type="entry name" value="Glycoside hydrolase, family 3, N-terminal domain"/>
    <property type="match status" value="1"/>
</dbReference>
<sequence>MSRSPRPAFRTTVALAVAAPLVLTLAVGAGAGTSPPPQDELPGAPAQPELSSRVKAIIDVDGLQFRDLDGSGDLSPYEDWRLPASERASDLVERMDLAEKAGLMLIDTLNATCTDGVRGTLPESADNFVNEQHMKRFVFRNVVTGPEAAVCGDPGAGFQATTSVTPGEAATFTNSVQELSEATRWGIPALMKSNARNHIDPDARAGINESAGAFTAFPKEAGIAAAALGREAAGTGRTPRPVT</sequence>
<dbReference type="GO" id="GO:0005975">
    <property type="term" value="P:carbohydrate metabolic process"/>
    <property type="evidence" value="ECO:0007669"/>
    <property type="project" value="InterPro"/>
</dbReference>
<proteinExistence type="predicted"/>
<protein>
    <recommendedName>
        <fullName evidence="5">Beta-glucosidase</fullName>
    </recommendedName>
</protein>
<evidence type="ECO:0000256" key="2">
    <source>
        <dbReference type="SAM" id="SignalP"/>
    </source>
</evidence>
<dbReference type="RefSeq" id="WP_284252159.1">
    <property type="nucleotide sequence ID" value="NZ_BSUM01000001.1"/>
</dbReference>
<comment type="caution">
    <text evidence="3">The sequence shown here is derived from an EMBL/GenBank/DDBJ whole genome shotgun (WGS) entry which is preliminary data.</text>
</comment>
<dbReference type="EMBL" id="BSUM01000001">
    <property type="protein sequence ID" value="GMA33382.1"/>
    <property type="molecule type" value="Genomic_DNA"/>
</dbReference>
<name>A0AA37XI18_9MICO</name>
<keyword evidence="2" id="KW-0732">Signal</keyword>
<dbReference type="SUPFAM" id="SSF51445">
    <property type="entry name" value="(Trans)glycosidases"/>
    <property type="match status" value="1"/>
</dbReference>
<organism evidence="3 4">
    <name type="scientific">Litorihabitans aurantiacus</name>
    <dbReference type="NCBI Taxonomy" id="1930061"/>
    <lineage>
        <taxon>Bacteria</taxon>
        <taxon>Bacillati</taxon>
        <taxon>Actinomycetota</taxon>
        <taxon>Actinomycetes</taxon>
        <taxon>Micrococcales</taxon>
        <taxon>Beutenbergiaceae</taxon>
        <taxon>Litorihabitans</taxon>
    </lineage>
</organism>
<keyword evidence="1" id="KW-0378">Hydrolase</keyword>
<reference evidence="3" key="1">
    <citation type="journal article" date="2014" name="Int. J. Syst. Evol. Microbiol.">
        <title>Complete genome sequence of Corynebacterium casei LMG S-19264T (=DSM 44701T), isolated from a smear-ripened cheese.</title>
        <authorList>
            <consortium name="US DOE Joint Genome Institute (JGI-PGF)"/>
            <person name="Walter F."/>
            <person name="Albersmeier A."/>
            <person name="Kalinowski J."/>
            <person name="Ruckert C."/>
        </authorList>
    </citation>
    <scope>NUCLEOTIDE SEQUENCE</scope>
    <source>
        <strain evidence="3">NBRC 112290</strain>
    </source>
</reference>
<evidence type="ECO:0008006" key="5">
    <source>
        <dbReference type="Google" id="ProtNLM"/>
    </source>
</evidence>
<reference evidence="3" key="2">
    <citation type="submission" date="2023-02" db="EMBL/GenBank/DDBJ databases">
        <authorList>
            <person name="Sun Q."/>
            <person name="Mori K."/>
        </authorList>
    </citation>
    <scope>NUCLEOTIDE SEQUENCE</scope>
    <source>
        <strain evidence="3">NBRC 112290</strain>
    </source>
</reference>
<dbReference type="InterPro" id="IPR036962">
    <property type="entry name" value="Glyco_hydro_3_N_sf"/>
</dbReference>